<dbReference type="Pfam" id="PF01411">
    <property type="entry name" value="tRNA-synt_2c"/>
    <property type="match status" value="1"/>
</dbReference>
<protein>
    <recommendedName>
        <fullName evidence="2">alanine--tRNA ligase</fullName>
        <ecNumber evidence="2">6.1.1.7</ecNumber>
    </recommendedName>
</protein>
<evidence type="ECO:0000256" key="9">
    <source>
        <dbReference type="ARBA" id="ARBA00023146"/>
    </source>
</evidence>
<dbReference type="GO" id="GO:0006419">
    <property type="term" value="P:alanyl-tRNA aminoacylation"/>
    <property type="evidence" value="ECO:0007669"/>
    <property type="project" value="InterPro"/>
</dbReference>
<dbReference type="PROSITE" id="PS50860">
    <property type="entry name" value="AA_TRNA_LIGASE_II_ALA"/>
    <property type="match status" value="1"/>
</dbReference>
<evidence type="ECO:0000313" key="11">
    <source>
        <dbReference type="EMBL" id="KKS98252.1"/>
    </source>
</evidence>
<dbReference type="InterPro" id="IPR018163">
    <property type="entry name" value="Thr/Ala-tRNA-synth_IIc_edit"/>
</dbReference>
<gene>
    <name evidence="11" type="primary">alaS</name>
    <name evidence="11" type="ORF">UV73_C0003G0194</name>
</gene>
<dbReference type="InterPro" id="IPR018162">
    <property type="entry name" value="Ala-tRNA-ligase_IIc_anticod-bd"/>
</dbReference>
<evidence type="ECO:0000256" key="2">
    <source>
        <dbReference type="ARBA" id="ARBA00013168"/>
    </source>
</evidence>
<dbReference type="PRINTS" id="PR00980">
    <property type="entry name" value="TRNASYNTHALA"/>
</dbReference>
<dbReference type="Pfam" id="PF07973">
    <property type="entry name" value="tRNA_SAD"/>
    <property type="match status" value="1"/>
</dbReference>
<accession>A0A0G1DL05</accession>
<dbReference type="GO" id="GO:0004813">
    <property type="term" value="F:alanine-tRNA ligase activity"/>
    <property type="evidence" value="ECO:0007669"/>
    <property type="project" value="UniProtKB-EC"/>
</dbReference>
<dbReference type="SMART" id="SM00863">
    <property type="entry name" value="tRNA_SAD"/>
    <property type="match status" value="1"/>
</dbReference>
<dbReference type="InterPro" id="IPR018165">
    <property type="entry name" value="Ala-tRNA-synth_IIc_core"/>
</dbReference>
<dbReference type="GO" id="GO:0005829">
    <property type="term" value="C:cytosol"/>
    <property type="evidence" value="ECO:0007669"/>
    <property type="project" value="TreeGrafter"/>
</dbReference>
<evidence type="ECO:0000256" key="1">
    <source>
        <dbReference type="ARBA" id="ARBA00008226"/>
    </source>
</evidence>
<reference evidence="11 12" key="1">
    <citation type="journal article" date="2015" name="Nature">
        <title>rRNA introns, odd ribosomes, and small enigmatic genomes across a large radiation of phyla.</title>
        <authorList>
            <person name="Brown C.T."/>
            <person name="Hug L.A."/>
            <person name="Thomas B.C."/>
            <person name="Sharon I."/>
            <person name="Castelle C.J."/>
            <person name="Singh A."/>
            <person name="Wilkins M.J."/>
            <person name="Williams K.H."/>
            <person name="Banfield J.F."/>
        </authorList>
    </citation>
    <scope>NUCLEOTIDE SEQUENCE [LARGE SCALE GENOMIC DNA]</scope>
</reference>
<dbReference type="InterPro" id="IPR045864">
    <property type="entry name" value="aa-tRNA-synth_II/BPL/LPL"/>
</dbReference>
<dbReference type="Gene3D" id="3.30.930.10">
    <property type="entry name" value="Bira Bifunctional Protein, Domain 2"/>
    <property type="match status" value="1"/>
</dbReference>
<dbReference type="NCBIfam" id="NF002436">
    <property type="entry name" value="PRK01584.1"/>
    <property type="match status" value="1"/>
</dbReference>
<dbReference type="InterPro" id="IPR012947">
    <property type="entry name" value="tRNA_SAD"/>
</dbReference>
<dbReference type="InterPro" id="IPR050058">
    <property type="entry name" value="Ala-tRNA_ligase"/>
</dbReference>
<evidence type="ECO:0000259" key="10">
    <source>
        <dbReference type="PROSITE" id="PS50860"/>
    </source>
</evidence>
<evidence type="ECO:0000256" key="4">
    <source>
        <dbReference type="ARBA" id="ARBA00022598"/>
    </source>
</evidence>
<evidence type="ECO:0000256" key="3">
    <source>
        <dbReference type="ARBA" id="ARBA00022555"/>
    </source>
</evidence>
<dbReference type="Gene3D" id="3.30.980.10">
    <property type="entry name" value="Threonyl-trna Synthetase, Chain A, domain 2"/>
    <property type="match status" value="1"/>
</dbReference>
<dbReference type="GO" id="GO:0000049">
    <property type="term" value="F:tRNA binding"/>
    <property type="evidence" value="ECO:0007669"/>
    <property type="project" value="UniProtKB-KW"/>
</dbReference>
<dbReference type="SUPFAM" id="SSF101353">
    <property type="entry name" value="Putative anticodon-binding domain of alanyl-tRNA synthetase (AlaRS)"/>
    <property type="match status" value="1"/>
</dbReference>
<organism evidence="11 12">
    <name type="scientific">Candidatus Gottesmanbacteria bacterium GW2011_GWA2_43_14</name>
    <dbReference type="NCBI Taxonomy" id="1618443"/>
    <lineage>
        <taxon>Bacteria</taxon>
        <taxon>Candidatus Gottesmaniibacteriota</taxon>
    </lineage>
</organism>
<proteinExistence type="inferred from homology"/>
<dbReference type="PANTHER" id="PTHR11777">
    <property type="entry name" value="ALANYL-TRNA SYNTHETASE"/>
    <property type="match status" value="1"/>
</dbReference>
<keyword evidence="4 11" id="KW-0436">Ligase</keyword>
<keyword evidence="3" id="KW-0820">tRNA-binding</keyword>
<evidence type="ECO:0000256" key="8">
    <source>
        <dbReference type="ARBA" id="ARBA00022917"/>
    </source>
</evidence>
<dbReference type="InterPro" id="IPR002318">
    <property type="entry name" value="Ala-tRNA-lgiase_IIc"/>
</dbReference>
<dbReference type="EC" id="6.1.1.7" evidence="2"/>
<dbReference type="FunFam" id="3.30.980.10:FF:000004">
    <property type="entry name" value="Alanine--tRNA ligase, cytoplasmic"/>
    <property type="match status" value="1"/>
</dbReference>
<keyword evidence="8" id="KW-0648">Protein biosynthesis</keyword>
<evidence type="ECO:0000256" key="5">
    <source>
        <dbReference type="ARBA" id="ARBA00022741"/>
    </source>
</evidence>
<keyword evidence="6" id="KW-0067">ATP-binding</keyword>
<name>A0A0G1DL05_9BACT</name>
<dbReference type="SUPFAM" id="SSF55681">
    <property type="entry name" value="Class II aaRS and biotin synthetases"/>
    <property type="match status" value="1"/>
</dbReference>
<keyword evidence="9 11" id="KW-0030">Aminoacyl-tRNA synthetase</keyword>
<dbReference type="PANTHER" id="PTHR11777:SF9">
    <property type="entry name" value="ALANINE--TRNA LIGASE, CYTOPLASMIC"/>
    <property type="match status" value="1"/>
</dbReference>
<dbReference type="Proteomes" id="UP000034894">
    <property type="component" value="Unassembled WGS sequence"/>
</dbReference>
<sequence>MSDLTLYRWGLFVIMIHQEIRKKFIDFFTSEARSHKEIPSAPLVPENDPTVLFITAGMHPLVPYLMGEPHPLGKRLVDIQKSFRTDDIEEVGDRHHHTFFEMLGNWSLGDYFKKEAIGWSFEFLTDKKWLGLDPGRIYVSVFEGDSDAPRDEESIRAWQEVFQKAGIKANVGDKHKGVTGDSRIFPYPKDKNWWGPAGSTGPCGPDSEMFYDTGLTMHQPEIHGETCHINCDCGRYLEIWNDVFMEFNKKKDGTYEPLKQKNVDTGMGMERMAALTAWLRKLVPEPDPYLTDLFKIARMKLQEISNRDYEESFAKPMRIILDHSRAAVFLMSDGVAPGNKERGYILRRLIRRSIRQGQKLGITRDFLSELAGDFAAIYSPSYPDLKINLPEIKKMLGAEEAKFRKLLDRGLREIEKMPLLDGTIAFDLYQSYGFPPELTFEIASDRGEKIDRSEFEREFTKHQEKSRTAARGIFKGGLQDHSEQTTGLHTSTHLLQQALRQVLGNGVRQKGSHITAERLRFDFSHDKKMTPEEIAETEKLVNSQIKKNLAVNYEVTPIAEAVNRGALTVPGANYPEKVKVYSIGKFSKEVCGGPHVDFTGSLGKFKIVKEEAAGNLNRRIYAILEKEKAS</sequence>
<dbReference type="GO" id="GO:0005524">
    <property type="term" value="F:ATP binding"/>
    <property type="evidence" value="ECO:0007669"/>
    <property type="project" value="UniProtKB-KW"/>
</dbReference>
<keyword evidence="5" id="KW-0547">Nucleotide-binding</keyword>
<comment type="caution">
    <text evidence="11">The sequence shown here is derived from an EMBL/GenBank/DDBJ whole genome shotgun (WGS) entry which is preliminary data.</text>
</comment>
<dbReference type="AlphaFoldDB" id="A0A0G1DL05"/>
<comment type="similarity">
    <text evidence="1">Belongs to the class-II aminoacyl-tRNA synthetase family.</text>
</comment>
<keyword evidence="7" id="KW-0694">RNA-binding</keyword>
<evidence type="ECO:0000256" key="7">
    <source>
        <dbReference type="ARBA" id="ARBA00022884"/>
    </source>
</evidence>
<dbReference type="EMBL" id="LCFP01000003">
    <property type="protein sequence ID" value="KKS98252.1"/>
    <property type="molecule type" value="Genomic_DNA"/>
</dbReference>
<feature type="domain" description="Alanyl-transfer RNA synthetases family profile" evidence="10">
    <location>
        <begin position="15"/>
        <end position="630"/>
    </location>
</feature>
<dbReference type="InterPro" id="IPR018164">
    <property type="entry name" value="Ala-tRNA-synth_IIc_N"/>
</dbReference>
<dbReference type="GO" id="GO:0002161">
    <property type="term" value="F:aminoacyl-tRNA deacylase activity"/>
    <property type="evidence" value="ECO:0007669"/>
    <property type="project" value="TreeGrafter"/>
</dbReference>
<evidence type="ECO:0000256" key="6">
    <source>
        <dbReference type="ARBA" id="ARBA00022840"/>
    </source>
</evidence>
<dbReference type="Gene3D" id="3.30.54.20">
    <property type="match status" value="1"/>
</dbReference>
<dbReference type="CDD" id="cd00673">
    <property type="entry name" value="AlaRS_core"/>
    <property type="match status" value="1"/>
</dbReference>
<dbReference type="SUPFAM" id="SSF55186">
    <property type="entry name" value="ThrRS/AlaRS common domain"/>
    <property type="match status" value="1"/>
</dbReference>
<dbReference type="PATRIC" id="fig|1618443.3.peg.641"/>
<evidence type="ECO:0000313" key="12">
    <source>
        <dbReference type="Proteomes" id="UP000034894"/>
    </source>
</evidence>
<dbReference type="STRING" id="1618443.UV73_C0003G0194"/>